<dbReference type="AlphaFoldDB" id="A0A9D1EY15"/>
<organism evidence="1 2">
    <name type="scientific">Candidatus Scatousia excrementigallinarum</name>
    <dbReference type="NCBI Taxonomy" id="2840935"/>
    <lineage>
        <taxon>Bacteria</taxon>
        <taxon>Candidatus Scatousia</taxon>
    </lineage>
</organism>
<evidence type="ECO:0000313" key="2">
    <source>
        <dbReference type="Proteomes" id="UP000823928"/>
    </source>
</evidence>
<dbReference type="Pfam" id="PF06074">
    <property type="entry name" value="Portal_Mu"/>
    <property type="match status" value="1"/>
</dbReference>
<name>A0A9D1EY15_9BACT</name>
<reference evidence="1" key="1">
    <citation type="submission" date="2020-10" db="EMBL/GenBank/DDBJ databases">
        <authorList>
            <person name="Gilroy R."/>
        </authorList>
    </citation>
    <scope>NUCLEOTIDE SEQUENCE</scope>
    <source>
        <strain evidence="1">6276</strain>
    </source>
</reference>
<comment type="caution">
    <text evidence="1">The sequence shown here is derived from an EMBL/GenBank/DDBJ whole genome shotgun (WGS) entry which is preliminary data.</text>
</comment>
<dbReference type="InterPro" id="IPR009279">
    <property type="entry name" value="Portal_Mu"/>
</dbReference>
<accession>A0A9D1EY15</accession>
<dbReference type="Proteomes" id="UP000823928">
    <property type="component" value="Unassembled WGS sequence"/>
</dbReference>
<sequence>MTDELLIKKANSKYSLTEEIATRKRALNFYSLANILPDPDIVLRKQGKDIRIYKELLCDPHVFACTQSRKSGVLSLNWEINRGLDKDKNAKAVEELLKKLDIQKLISDILDATQFGFQPLEIIWKKTKSGHVLPEKIVAKPQEWFCFDDDNNLKFRTKSDYYGEIVPDKKFLLAQNNPSYNNPYGERTLSRVFWAVTFKKGGLKFWVVFTEKYGMPHLIGKHPRGASKEETNTLADMLEDMVQDAIAVIPDDSSVEIQEANKSSSAEIYEKLIDKMNAEISKAILGQTLTTEVGSTGSYAASNTHMAVRQDIIDSDKKLVESTINQLIQWIYDINFSNEDVPIFEMYAPEEVDLTLAQRDKILSETGVKFTKEYFIKAYGFEEDDFEIKEDISPIQNPQFKEFRESQPSAPGQDQIENLLEFISTKKLNNQAQQMISPLISLIEECESFEEACELLTDKNLHSKQFEQSLQKALFLCELQGRSDGLE</sequence>
<gene>
    <name evidence="1" type="ORF">IAC10_02385</name>
</gene>
<evidence type="ECO:0000313" key="1">
    <source>
        <dbReference type="EMBL" id="HIS35467.1"/>
    </source>
</evidence>
<proteinExistence type="predicted"/>
<protein>
    <submittedName>
        <fullName evidence="1">DUF935 family protein</fullName>
    </submittedName>
</protein>
<dbReference type="EMBL" id="DVIU01000046">
    <property type="protein sequence ID" value="HIS35467.1"/>
    <property type="molecule type" value="Genomic_DNA"/>
</dbReference>
<reference evidence="1" key="2">
    <citation type="journal article" date="2021" name="PeerJ">
        <title>Extensive microbial diversity within the chicken gut microbiome revealed by metagenomics and culture.</title>
        <authorList>
            <person name="Gilroy R."/>
            <person name="Ravi A."/>
            <person name="Getino M."/>
            <person name="Pursley I."/>
            <person name="Horton D.L."/>
            <person name="Alikhan N.F."/>
            <person name="Baker D."/>
            <person name="Gharbi K."/>
            <person name="Hall N."/>
            <person name="Watson M."/>
            <person name="Adriaenssens E.M."/>
            <person name="Foster-Nyarko E."/>
            <person name="Jarju S."/>
            <person name="Secka A."/>
            <person name="Antonio M."/>
            <person name="Oren A."/>
            <person name="Chaudhuri R.R."/>
            <person name="La Ragione R."/>
            <person name="Hildebrand F."/>
            <person name="Pallen M.J."/>
        </authorList>
    </citation>
    <scope>NUCLEOTIDE SEQUENCE</scope>
    <source>
        <strain evidence="1">6276</strain>
    </source>
</reference>